<evidence type="ECO:0000313" key="2">
    <source>
        <dbReference type="Proteomes" id="UP000252107"/>
    </source>
</evidence>
<gene>
    <name evidence="1" type="ORF">A6770_01090</name>
</gene>
<reference evidence="1" key="1">
    <citation type="submission" date="2016-04" db="EMBL/GenBank/DDBJ databases">
        <authorList>
            <person name="Tabuchi Yagui T.R."/>
        </authorList>
    </citation>
    <scope>NUCLEOTIDE SEQUENCE [LARGE SCALE GENOMIC DNA]</scope>
    <source>
        <strain evidence="1">NIES-26</strain>
    </source>
</reference>
<name>A0A367QZD5_9NOSO</name>
<dbReference type="AlphaFoldDB" id="A0A367QZD5"/>
<sequence>MIAKPGEGTIYFVAIAKFVKFCSLEKTDIKILRNSSVVPCSIGAVMSDFNGSLAYKKVMHYANYRYRTSKLKHE</sequence>
<protein>
    <submittedName>
        <fullName evidence="1">Uncharacterized protein</fullName>
    </submittedName>
</protein>
<comment type="caution">
    <text evidence="1">The sequence shown here is derived from an EMBL/GenBank/DDBJ whole genome shotgun (WGS) entry which is preliminary data.</text>
</comment>
<keyword evidence="2" id="KW-1185">Reference proteome</keyword>
<evidence type="ECO:0000313" key="1">
    <source>
        <dbReference type="EMBL" id="RCJ29020.1"/>
    </source>
</evidence>
<organism evidence="1 2">
    <name type="scientific">Nostoc minutum NIES-26</name>
    <dbReference type="NCBI Taxonomy" id="1844469"/>
    <lineage>
        <taxon>Bacteria</taxon>
        <taxon>Bacillati</taxon>
        <taxon>Cyanobacteriota</taxon>
        <taxon>Cyanophyceae</taxon>
        <taxon>Nostocales</taxon>
        <taxon>Nostocaceae</taxon>
        <taxon>Nostoc</taxon>
    </lineage>
</organism>
<dbReference type="EMBL" id="LXQD01000295">
    <property type="protein sequence ID" value="RCJ29020.1"/>
    <property type="molecule type" value="Genomic_DNA"/>
</dbReference>
<proteinExistence type="predicted"/>
<accession>A0A367QZD5</accession>
<dbReference type="Proteomes" id="UP000252107">
    <property type="component" value="Unassembled WGS sequence"/>
</dbReference>